<feature type="region of interest" description="Disordered" evidence="1">
    <location>
        <begin position="543"/>
        <end position="696"/>
    </location>
</feature>
<dbReference type="EMBL" id="CAICTM010000152">
    <property type="protein sequence ID" value="CAB9503011.1"/>
    <property type="molecule type" value="Genomic_DNA"/>
</dbReference>
<feature type="compositionally biased region" description="Low complexity" evidence="1">
    <location>
        <begin position="663"/>
        <end position="683"/>
    </location>
</feature>
<feature type="compositionally biased region" description="Low complexity" evidence="1">
    <location>
        <begin position="303"/>
        <end position="322"/>
    </location>
</feature>
<comment type="caution">
    <text evidence="2">The sequence shown here is derived from an EMBL/GenBank/DDBJ whole genome shotgun (WGS) entry which is preliminary data.</text>
</comment>
<evidence type="ECO:0000313" key="2">
    <source>
        <dbReference type="EMBL" id="CAB9503011.1"/>
    </source>
</evidence>
<feature type="compositionally biased region" description="Basic residues" evidence="1">
    <location>
        <begin position="63"/>
        <end position="72"/>
    </location>
</feature>
<feature type="compositionally biased region" description="Polar residues" evidence="1">
    <location>
        <begin position="376"/>
        <end position="387"/>
    </location>
</feature>
<evidence type="ECO:0000313" key="3">
    <source>
        <dbReference type="Proteomes" id="UP001153069"/>
    </source>
</evidence>
<feature type="compositionally biased region" description="Basic residues" evidence="1">
    <location>
        <begin position="357"/>
        <end position="372"/>
    </location>
</feature>
<feature type="compositionally biased region" description="Basic and acidic residues" evidence="1">
    <location>
        <begin position="388"/>
        <end position="413"/>
    </location>
</feature>
<feature type="compositionally biased region" description="Basic and acidic residues" evidence="1">
    <location>
        <begin position="427"/>
        <end position="447"/>
    </location>
</feature>
<feature type="compositionally biased region" description="Basic and acidic residues" evidence="1">
    <location>
        <begin position="44"/>
        <end position="56"/>
    </location>
</feature>
<feature type="region of interest" description="Disordered" evidence="1">
    <location>
        <begin position="23"/>
        <end position="83"/>
    </location>
</feature>
<feature type="compositionally biased region" description="Polar residues" evidence="1">
    <location>
        <begin position="112"/>
        <end position="130"/>
    </location>
</feature>
<protein>
    <submittedName>
        <fullName evidence="2">Uncharacterized protein</fullName>
    </submittedName>
</protein>
<feature type="compositionally biased region" description="Low complexity" evidence="1">
    <location>
        <begin position="632"/>
        <end position="649"/>
    </location>
</feature>
<evidence type="ECO:0000256" key="1">
    <source>
        <dbReference type="SAM" id="MobiDB-lite"/>
    </source>
</evidence>
<feature type="compositionally biased region" description="Low complexity" evidence="1">
    <location>
        <begin position="175"/>
        <end position="185"/>
    </location>
</feature>
<feature type="region of interest" description="Disordered" evidence="1">
    <location>
        <begin position="342"/>
        <end position="474"/>
    </location>
</feature>
<gene>
    <name evidence="2" type="ORF">SEMRO_153_G069800.1</name>
</gene>
<feature type="compositionally biased region" description="Acidic residues" evidence="1">
    <location>
        <begin position="34"/>
        <end position="43"/>
    </location>
</feature>
<dbReference type="Proteomes" id="UP001153069">
    <property type="component" value="Unassembled WGS sequence"/>
</dbReference>
<proteinExistence type="predicted"/>
<organism evidence="2 3">
    <name type="scientific">Seminavis robusta</name>
    <dbReference type="NCBI Taxonomy" id="568900"/>
    <lineage>
        <taxon>Eukaryota</taxon>
        <taxon>Sar</taxon>
        <taxon>Stramenopiles</taxon>
        <taxon>Ochrophyta</taxon>
        <taxon>Bacillariophyta</taxon>
        <taxon>Bacillariophyceae</taxon>
        <taxon>Bacillariophycidae</taxon>
        <taxon>Naviculales</taxon>
        <taxon>Naviculaceae</taxon>
        <taxon>Seminavis</taxon>
    </lineage>
</organism>
<dbReference type="AlphaFoldDB" id="A0A9N8DLV6"/>
<name>A0A9N8DLV6_9STRA</name>
<feature type="compositionally biased region" description="Basic and acidic residues" evidence="1">
    <location>
        <begin position="285"/>
        <end position="295"/>
    </location>
</feature>
<feature type="compositionally biased region" description="Low complexity" evidence="1">
    <location>
        <begin position="543"/>
        <end position="571"/>
    </location>
</feature>
<feature type="compositionally biased region" description="Low complexity" evidence="1">
    <location>
        <begin position="342"/>
        <end position="356"/>
    </location>
</feature>
<accession>A0A9N8DLV6</accession>
<feature type="region of interest" description="Disordered" evidence="1">
    <location>
        <begin position="110"/>
        <end position="330"/>
    </location>
</feature>
<sequence length="722" mass="78841">MALSNLSVDFTNREVFFDLRDNDSVSSLGSTSSFDEDDSDDESLSSHKMGDDRERPACSFYQRKQRSSRKNLRNMSSSKLHRRHLTCPDLKIDQFTNSKSDEPGAANARWISETTTSFTNLTVTPPGSKTNMRKSRSLEDKGVNANDRWTSKTCKKSRPKISNEVLDISGNTRGSADSSKESSGSNRWSATLPPTNPLFRSATVDHAPRTPRSSLSDLKNIRRCATEEPPASHNARWGAIPSAPPRASYPSILPSPPRHPPAQSRRHKSRDSAPDLLRRRSHKVVSPDDGGHEKNATWASGGTRSPLSSSTDLSQTSSTRRSPLPVRGALSRWNSSSSFTVNSMSAASIDQLSTKPKLPKRRPRRRSTKKSKTPSVEQSDTPQGQITERTRENERSEKTAQDNEQVRETRPEEPVFGEGATLTADTGTKEATEHQEGTNEEETKMDASIEGAPKVGGVLLQDDTSGMEDDSSNKFHLRYSMPPCMECFETIPEEANEDEVKPPPLPNLQHQCSDSLLRAPKRRKSACSTACLLEDESELSISLKDTSSLSVSVSKETSSSSSFLWDLSLSSKRTTDHDTSLLGPRQPRRRDSEGSVPLGADSVCSGSSSEAGPPHHFPHRRTTAPRPHGTVRRGPSPRSAPRPIRRLSSIVNGDEKHPFSDMSGSTALTTASTASGSALSQATIAKPPNPLNNELFPRLQEPSCACGTLAKNPDSPVNCPAA</sequence>
<reference evidence="2" key="1">
    <citation type="submission" date="2020-06" db="EMBL/GenBank/DDBJ databases">
        <authorList>
            <consortium name="Plant Systems Biology data submission"/>
        </authorList>
    </citation>
    <scope>NUCLEOTIDE SEQUENCE</scope>
    <source>
        <strain evidence="2">D6</strain>
    </source>
</reference>
<keyword evidence="3" id="KW-1185">Reference proteome</keyword>